<dbReference type="GO" id="GO:0008986">
    <property type="term" value="F:pyruvate, water dikinase activity"/>
    <property type="evidence" value="ECO:0007669"/>
    <property type="project" value="UniProtKB-EC"/>
</dbReference>
<evidence type="ECO:0000313" key="16">
    <source>
        <dbReference type="EMBL" id="CAI09408.1"/>
    </source>
</evidence>
<name>Q5NZV6_AROAE</name>
<evidence type="ECO:0000256" key="4">
    <source>
        <dbReference type="ARBA" id="ARBA00007837"/>
    </source>
</evidence>
<dbReference type="Gene3D" id="3.30.1490.20">
    <property type="entry name" value="ATP-grasp fold, A domain"/>
    <property type="match status" value="1"/>
</dbReference>
<dbReference type="KEGG" id="eba:ebA5783"/>
<comment type="catalytic activity">
    <reaction evidence="14">
        <text>pyruvate + ATP + H2O = phosphoenolpyruvate + AMP + phosphate + 2 H(+)</text>
        <dbReference type="Rhea" id="RHEA:11364"/>
        <dbReference type="ChEBI" id="CHEBI:15361"/>
        <dbReference type="ChEBI" id="CHEBI:15377"/>
        <dbReference type="ChEBI" id="CHEBI:15378"/>
        <dbReference type="ChEBI" id="CHEBI:30616"/>
        <dbReference type="ChEBI" id="CHEBI:43474"/>
        <dbReference type="ChEBI" id="CHEBI:58702"/>
        <dbReference type="ChEBI" id="CHEBI:456215"/>
        <dbReference type="EC" id="2.7.9.2"/>
    </reaction>
</comment>
<keyword evidence="11" id="KW-0067">ATP-binding</keyword>
<organism evidence="16 17">
    <name type="scientific">Aromatoleum aromaticum (strain DSM 19018 / LMG 30748 / EbN1)</name>
    <name type="common">Azoarcus sp. (strain EbN1)</name>
    <dbReference type="NCBI Taxonomy" id="76114"/>
    <lineage>
        <taxon>Bacteria</taxon>
        <taxon>Pseudomonadati</taxon>
        <taxon>Pseudomonadota</taxon>
        <taxon>Betaproteobacteria</taxon>
        <taxon>Rhodocyclales</taxon>
        <taxon>Rhodocyclaceae</taxon>
        <taxon>Aromatoleum</taxon>
    </lineage>
</organism>
<evidence type="ECO:0000256" key="14">
    <source>
        <dbReference type="ARBA" id="ARBA00047700"/>
    </source>
</evidence>
<feature type="domain" description="Pyruvate phosphate dikinase AMP/ATP-binding" evidence="15">
    <location>
        <begin position="15"/>
        <end position="326"/>
    </location>
</feature>
<keyword evidence="9" id="KW-0547">Nucleotide-binding</keyword>
<comment type="pathway">
    <text evidence="3">Carbohydrate biosynthesis; gluconeogenesis.</text>
</comment>
<evidence type="ECO:0000256" key="2">
    <source>
        <dbReference type="ARBA" id="ARBA00002988"/>
    </source>
</evidence>
<dbReference type="GO" id="GO:0005524">
    <property type="term" value="F:ATP binding"/>
    <property type="evidence" value="ECO:0007669"/>
    <property type="project" value="UniProtKB-KW"/>
</dbReference>
<evidence type="ECO:0000256" key="12">
    <source>
        <dbReference type="ARBA" id="ARBA00022842"/>
    </source>
</evidence>
<dbReference type="SUPFAM" id="SSF56059">
    <property type="entry name" value="Glutathione synthetase ATP-binding domain-like"/>
    <property type="match status" value="1"/>
</dbReference>
<dbReference type="PANTHER" id="PTHR43030:SF1">
    <property type="entry name" value="PHOSPHOENOLPYRUVATE SYNTHASE"/>
    <property type="match status" value="1"/>
</dbReference>
<evidence type="ECO:0000313" key="17">
    <source>
        <dbReference type="Proteomes" id="UP000006552"/>
    </source>
</evidence>
<comment type="similarity">
    <text evidence="4">Belongs to the PEP-utilizing enzyme family.</text>
</comment>
<sequence length="348" mass="37002">MLTFNFDDPLSADLKLVGGKAHGLAMMTQAGIPVSPGFTVSTTAYRDYLATIGLRQRLESVLGAVDRVSIDALDDVARTVHGWFVDMPLPAGSHAAVAVAYERLCASLGFPEVSVAVRSSATAEDSAGASFAGEYETFVGMRGLAQVELHIRLCWASAFTARALSYAWKNGIDPLDVDMAVVVQKTVNARAAGVMFTVSPLTGDRSRIHIEASYGLGLGVVGGEVTPDRYVVAKIEGHVVDRVLGDKHLEYIGGQVATPVDVERRGKLCLDDEEVMALARLGKRLERLNGAPQDIEFAVDRELPPGQNIVLLQCRPVTVLPGRGEANPVSADALSRMAASVLAAAKPH</sequence>
<dbReference type="RefSeq" id="WP_011239072.1">
    <property type="nucleotide sequence ID" value="NC_006513.1"/>
</dbReference>
<evidence type="ECO:0000256" key="8">
    <source>
        <dbReference type="ARBA" id="ARBA00022723"/>
    </source>
</evidence>
<proteinExistence type="inferred from homology"/>
<evidence type="ECO:0000259" key="15">
    <source>
        <dbReference type="Pfam" id="PF01326"/>
    </source>
</evidence>
<gene>
    <name evidence="16" type="primary">ppsB</name>
    <name evidence="16" type="ORF">ebA5783</name>
</gene>
<evidence type="ECO:0000256" key="10">
    <source>
        <dbReference type="ARBA" id="ARBA00022777"/>
    </source>
</evidence>
<dbReference type="UniPathway" id="UPA00138"/>
<keyword evidence="12" id="KW-0460">Magnesium</keyword>
<dbReference type="InterPro" id="IPR002192">
    <property type="entry name" value="PPDK_AMP/ATP-bd"/>
</dbReference>
<dbReference type="EMBL" id="CR555306">
    <property type="protein sequence ID" value="CAI09408.1"/>
    <property type="molecule type" value="Genomic_DNA"/>
</dbReference>
<dbReference type="PANTHER" id="PTHR43030">
    <property type="entry name" value="PHOSPHOENOLPYRUVATE SYNTHASE"/>
    <property type="match status" value="1"/>
</dbReference>
<dbReference type="Gene3D" id="3.30.470.20">
    <property type="entry name" value="ATP-grasp fold, B domain"/>
    <property type="match status" value="1"/>
</dbReference>
<keyword evidence="10" id="KW-0418">Kinase</keyword>
<evidence type="ECO:0000256" key="11">
    <source>
        <dbReference type="ARBA" id="ARBA00022840"/>
    </source>
</evidence>
<dbReference type="EC" id="2.7.9.2" evidence="5"/>
<dbReference type="InterPro" id="IPR006319">
    <property type="entry name" value="PEP_synth"/>
</dbReference>
<comment type="cofactor">
    <cofactor evidence="1">
        <name>Mg(2+)</name>
        <dbReference type="ChEBI" id="CHEBI:18420"/>
    </cofactor>
</comment>
<evidence type="ECO:0000256" key="6">
    <source>
        <dbReference type="ARBA" id="ARBA00021623"/>
    </source>
</evidence>
<comment type="function">
    <text evidence="2">Catalyzes the phosphorylation of pyruvate to phosphoenolpyruvate.</text>
</comment>
<protein>
    <recommendedName>
        <fullName evidence="6">Phosphoenolpyruvate synthase</fullName>
        <ecNumber evidence="5">2.7.9.2</ecNumber>
    </recommendedName>
    <alternativeName>
        <fullName evidence="13">Pyruvate, water dikinase</fullName>
    </alternativeName>
</protein>
<reference evidence="16 17" key="1">
    <citation type="journal article" date="2005" name="Arch. Microbiol.">
        <title>The genome sequence of an anaerobic aromatic-degrading denitrifying bacterium, strain EbN1.</title>
        <authorList>
            <person name="Rabus R."/>
            <person name="Kube M."/>
            <person name="Heider J."/>
            <person name="Beck A."/>
            <person name="Heitmann K."/>
            <person name="Widdel F."/>
            <person name="Reinhardt R."/>
        </authorList>
    </citation>
    <scope>NUCLEOTIDE SEQUENCE [LARGE SCALE GENOMIC DNA]</scope>
    <source>
        <strain evidence="16 17">EbN1</strain>
    </source>
</reference>
<evidence type="ECO:0000256" key="13">
    <source>
        <dbReference type="ARBA" id="ARBA00033470"/>
    </source>
</evidence>
<keyword evidence="7 16" id="KW-0808">Transferase</keyword>
<accession>Q5NZV6</accession>
<dbReference type="AlphaFoldDB" id="Q5NZV6"/>
<keyword evidence="17" id="KW-1185">Reference proteome</keyword>
<dbReference type="STRING" id="76114.ebA5783"/>
<evidence type="ECO:0000256" key="3">
    <source>
        <dbReference type="ARBA" id="ARBA00004742"/>
    </source>
</evidence>
<dbReference type="HOGENOM" id="CLU_007308_6_0_4"/>
<evidence type="ECO:0000256" key="7">
    <source>
        <dbReference type="ARBA" id="ARBA00022679"/>
    </source>
</evidence>
<dbReference type="OrthoDB" id="9765468at2"/>
<dbReference type="InterPro" id="IPR013815">
    <property type="entry name" value="ATP_grasp_subdomain_1"/>
</dbReference>
<evidence type="ECO:0000256" key="9">
    <source>
        <dbReference type="ARBA" id="ARBA00022741"/>
    </source>
</evidence>
<dbReference type="Pfam" id="PF01326">
    <property type="entry name" value="PPDK_N"/>
    <property type="match status" value="1"/>
</dbReference>
<dbReference type="eggNOG" id="COG0574">
    <property type="taxonomic scope" value="Bacteria"/>
</dbReference>
<evidence type="ECO:0000256" key="5">
    <source>
        <dbReference type="ARBA" id="ARBA00011996"/>
    </source>
</evidence>
<dbReference type="Proteomes" id="UP000006552">
    <property type="component" value="Chromosome"/>
</dbReference>
<evidence type="ECO:0000256" key="1">
    <source>
        <dbReference type="ARBA" id="ARBA00001946"/>
    </source>
</evidence>
<dbReference type="GO" id="GO:0006094">
    <property type="term" value="P:gluconeogenesis"/>
    <property type="evidence" value="ECO:0007669"/>
    <property type="project" value="UniProtKB-UniPathway"/>
</dbReference>
<dbReference type="GO" id="GO:0046872">
    <property type="term" value="F:metal ion binding"/>
    <property type="evidence" value="ECO:0007669"/>
    <property type="project" value="UniProtKB-KW"/>
</dbReference>
<keyword evidence="8" id="KW-0479">Metal-binding</keyword>